<keyword evidence="1" id="KW-0472">Membrane</keyword>
<name>A8S1Q0_ENTBW</name>
<reference evidence="2 3" key="1">
    <citation type="submission" date="2007-08" db="EMBL/GenBank/DDBJ databases">
        <authorList>
            <person name="Fulton L."/>
            <person name="Clifton S."/>
            <person name="Fulton B."/>
            <person name="Xu J."/>
            <person name="Minx P."/>
            <person name="Pepin K.H."/>
            <person name="Johnson M."/>
            <person name="Thiruvilangam P."/>
            <person name="Bhonagiri V."/>
            <person name="Nash W.E."/>
            <person name="Mardis E.R."/>
            <person name="Wilson R.K."/>
        </authorList>
    </citation>
    <scope>NUCLEOTIDE SEQUENCE [LARGE SCALE GENOMIC DNA]</scope>
    <source>
        <strain evidence="3">ATCC BAA-613 / DSM 15670 / CCUG 46953 / JCM 12243 / WAL 16351</strain>
    </source>
</reference>
<evidence type="ECO:0000313" key="2">
    <source>
        <dbReference type="EMBL" id="EDP13561.1"/>
    </source>
</evidence>
<organism evidence="2 3">
    <name type="scientific">Enterocloster bolteae (strain ATCC BAA-613 / DSM 15670 / CCUG 46953 / JCM 12243 / WAL 16351)</name>
    <name type="common">Clostridium bolteae</name>
    <dbReference type="NCBI Taxonomy" id="411902"/>
    <lineage>
        <taxon>Bacteria</taxon>
        <taxon>Bacillati</taxon>
        <taxon>Bacillota</taxon>
        <taxon>Clostridia</taxon>
        <taxon>Lachnospirales</taxon>
        <taxon>Lachnospiraceae</taxon>
        <taxon>Enterocloster</taxon>
    </lineage>
</organism>
<keyword evidence="1" id="KW-0812">Transmembrane</keyword>
<sequence>MECPSVSNSAYVQIRTHFFINAVLIFLFYMVYHESNEPLH</sequence>
<dbReference type="AlphaFoldDB" id="A8S1Q0"/>
<reference evidence="2 3" key="2">
    <citation type="submission" date="2007-09" db="EMBL/GenBank/DDBJ databases">
        <title>Draft genome sequence of Clostridium bolteae (ATCC BAA-613).</title>
        <authorList>
            <person name="Sudarsanam P."/>
            <person name="Ley R."/>
            <person name="Guruge J."/>
            <person name="Turnbaugh P.J."/>
            <person name="Mahowald M."/>
            <person name="Liep D."/>
            <person name="Gordon J."/>
        </authorList>
    </citation>
    <scope>NUCLEOTIDE SEQUENCE [LARGE SCALE GENOMIC DNA]</scope>
    <source>
        <strain evidence="3">ATCC BAA-613 / DSM 15670 / CCUG 46953 / JCM 12243 / WAL 16351</strain>
    </source>
</reference>
<protein>
    <submittedName>
        <fullName evidence="2">Uncharacterized protein</fullName>
    </submittedName>
</protein>
<keyword evidence="1" id="KW-1133">Transmembrane helix</keyword>
<evidence type="ECO:0000313" key="3">
    <source>
        <dbReference type="Proteomes" id="UP000005396"/>
    </source>
</evidence>
<gene>
    <name evidence="2" type="ORF">CLOBOL_06126</name>
</gene>
<evidence type="ECO:0000256" key="1">
    <source>
        <dbReference type="SAM" id="Phobius"/>
    </source>
</evidence>
<dbReference type="Proteomes" id="UP000005396">
    <property type="component" value="Unassembled WGS sequence"/>
</dbReference>
<accession>A8S1Q0</accession>
<dbReference type="HOGENOM" id="CLU_3287320_0_0_9"/>
<proteinExistence type="predicted"/>
<dbReference type="EMBL" id="ABCC02000047">
    <property type="protein sequence ID" value="EDP13561.1"/>
    <property type="molecule type" value="Genomic_DNA"/>
</dbReference>
<comment type="caution">
    <text evidence="2">The sequence shown here is derived from an EMBL/GenBank/DDBJ whole genome shotgun (WGS) entry which is preliminary data.</text>
</comment>
<feature type="transmembrane region" description="Helical" evidence="1">
    <location>
        <begin position="12"/>
        <end position="32"/>
    </location>
</feature>
<dbReference type="PaxDb" id="411902-CLOBOL_06126"/>